<dbReference type="PROSITE" id="PS50943">
    <property type="entry name" value="HTH_CROC1"/>
    <property type="match status" value="1"/>
</dbReference>
<reference evidence="4" key="2">
    <citation type="submission" date="2020-09" db="EMBL/GenBank/DDBJ databases">
        <authorList>
            <person name="Sun Q."/>
            <person name="Zhou Y."/>
        </authorList>
    </citation>
    <scope>NUCLEOTIDE SEQUENCE</scope>
    <source>
        <strain evidence="4">CGMCC 1.15371</strain>
    </source>
</reference>
<dbReference type="SUPFAM" id="SSF47413">
    <property type="entry name" value="lambda repressor-like DNA-binding domains"/>
    <property type="match status" value="1"/>
</dbReference>
<evidence type="ECO:0000259" key="3">
    <source>
        <dbReference type="PROSITE" id="PS50943"/>
    </source>
</evidence>
<evidence type="ECO:0000256" key="1">
    <source>
        <dbReference type="SAM" id="MobiDB-lite"/>
    </source>
</evidence>
<feature type="compositionally biased region" description="Polar residues" evidence="1">
    <location>
        <begin position="213"/>
        <end position="229"/>
    </location>
</feature>
<feature type="domain" description="HTH cro/C1-type" evidence="3">
    <location>
        <begin position="8"/>
        <end position="39"/>
    </location>
</feature>
<feature type="compositionally biased region" description="Basic and acidic residues" evidence="1">
    <location>
        <begin position="86"/>
        <end position="101"/>
    </location>
</feature>
<dbReference type="AlphaFoldDB" id="A0A8J2YIU8"/>
<accession>A0A8J2YIU8</accession>
<evidence type="ECO:0000256" key="2">
    <source>
        <dbReference type="SAM" id="Phobius"/>
    </source>
</evidence>
<dbReference type="GO" id="GO:0003677">
    <property type="term" value="F:DNA binding"/>
    <property type="evidence" value="ECO:0007669"/>
    <property type="project" value="InterPro"/>
</dbReference>
<keyword evidence="5" id="KW-1185">Reference proteome</keyword>
<reference evidence="4" key="1">
    <citation type="journal article" date="2014" name="Int. J. Syst. Evol. Microbiol.">
        <title>Complete genome sequence of Corynebacterium casei LMG S-19264T (=DSM 44701T), isolated from a smear-ripened cheese.</title>
        <authorList>
            <consortium name="US DOE Joint Genome Institute (JGI-PGF)"/>
            <person name="Walter F."/>
            <person name="Albersmeier A."/>
            <person name="Kalinowski J."/>
            <person name="Ruckert C."/>
        </authorList>
    </citation>
    <scope>NUCLEOTIDE SEQUENCE</scope>
    <source>
        <strain evidence="4">CGMCC 1.15371</strain>
    </source>
</reference>
<dbReference type="PANTHER" id="PTHR34475:SF1">
    <property type="entry name" value="CYTOSKELETON PROTEIN RODZ"/>
    <property type="match status" value="1"/>
</dbReference>
<dbReference type="SMART" id="SM00530">
    <property type="entry name" value="HTH_XRE"/>
    <property type="match status" value="1"/>
</dbReference>
<gene>
    <name evidence="4" type="ORF">GCM10011391_26020</name>
</gene>
<dbReference type="InterPro" id="IPR050400">
    <property type="entry name" value="Bact_Cytoskel_RodZ"/>
</dbReference>
<dbReference type="InterPro" id="IPR001387">
    <property type="entry name" value="Cro/C1-type_HTH"/>
</dbReference>
<dbReference type="Pfam" id="PF13413">
    <property type="entry name" value="HTH_25"/>
    <property type="match status" value="1"/>
</dbReference>
<dbReference type="Gene3D" id="1.10.260.40">
    <property type="entry name" value="lambda repressor-like DNA-binding domains"/>
    <property type="match status" value="1"/>
</dbReference>
<dbReference type="PANTHER" id="PTHR34475">
    <property type="match status" value="1"/>
</dbReference>
<proteinExistence type="predicted"/>
<dbReference type="InterPro" id="IPR010982">
    <property type="entry name" value="Lambda_DNA-bd_dom_sf"/>
</dbReference>
<organism evidence="4 5">
    <name type="scientific">Pullulanibacillus camelliae</name>
    <dbReference type="NCBI Taxonomy" id="1707096"/>
    <lineage>
        <taxon>Bacteria</taxon>
        <taxon>Bacillati</taxon>
        <taxon>Bacillota</taxon>
        <taxon>Bacilli</taxon>
        <taxon>Bacillales</taxon>
        <taxon>Sporolactobacillaceae</taxon>
        <taxon>Pullulanibacillus</taxon>
    </lineage>
</organism>
<keyword evidence="2" id="KW-1133">Transmembrane helix</keyword>
<feature type="region of interest" description="Disordered" evidence="1">
    <location>
        <begin position="143"/>
        <end position="229"/>
    </location>
</feature>
<dbReference type="EMBL" id="BMIR01000012">
    <property type="protein sequence ID" value="GGE46026.1"/>
    <property type="molecule type" value="Genomic_DNA"/>
</dbReference>
<sequence>MSELGKALKEAREEKGLTLDDIQEATKIQKRYLVAIENGDYQLLPGQFYIRAFIKSYAETVGLDVQELFTQYASEVPNPAAAADSEIEKLPSRKERVERTAPVKSKATSTNVSSLLPKIIAVVALIAVIACIYFIVIKVNGGSDDKSSKASSNDDVTLQQGSDIGDHKSKKKSTDGATGETADKTADQKQSDSTKKATSKNDPSDQQNEDKPTQQTLKMTSQSGTASTYSLSDTDKFVVEVTAVDGKYSWLTASKDNASGERYYFANVAKGVNGQKDASFKKDLSSVQSLYLKIGNTTGAVVKVNGQVLKYPTDTTTQSLTINFKKS</sequence>
<evidence type="ECO:0000313" key="4">
    <source>
        <dbReference type="EMBL" id="GGE46026.1"/>
    </source>
</evidence>
<evidence type="ECO:0000313" key="5">
    <source>
        <dbReference type="Proteomes" id="UP000628775"/>
    </source>
</evidence>
<protein>
    <submittedName>
        <fullName evidence="4">XRE family transcriptional regulator</fullName>
    </submittedName>
</protein>
<feature type="region of interest" description="Disordered" evidence="1">
    <location>
        <begin position="80"/>
        <end position="107"/>
    </location>
</feature>
<keyword evidence="2" id="KW-0472">Membrane</keyword>
<name>A0A8J2YIU8_9BACL</name>
<feature type="compositionally biased region" description="Basic and acidic residues" evidence="1">
    <location>
        <begin position="181"/>
        <end position="195"/>
    </location>
</feature>
<feature type="transmembrane region" description="Helical" evidence="2">
    <location>
        <begin position="115"/>
        <end position="136"/>
    </location>
</feature>
<keyword evidence="2" id="KW-0812">Transmembrane</keyword>
<comment type="caution">
    <text evidence="4">The sequence shown here is derived from an EMBL/GenBank/DDBJ whole genome shotgun (WGS) entry which is preliminary data.</text>
</comment>
<dbReference type="RefSeq" id="WP_188694715.1">
    <property type="nucleotide sequence ID" value="NZ_BMIR01000012.1"/>
</dbReference>
<dbReference type="CDD" id="cd00093">
    <property type="entry name" value="HTH_XRE"/>
    <property type="match status" value="1"/>
</dbReference>
<dbReference type="Proteomes" id="UP000628775">
    <property type="component" value="Unassembled WGS sequence"/>
</dbReference>